<protein>
    <submittedName>
        <fullName evidence="1">TAXI family TRAP transporter solute-binding subunit</fullName>
    </submittedName>
</protein>
<keyword evidence="2" id="KW-1185">Reference proteome</keyword>
<dbReference type="Gene3D" id="3.40.190.10">
    <property type="entry name" value="Periplasmic binding protein-like II"/>
    <property type="match status" value="2"/>
</dbReference>
<comment type="caution">
    <text evidence="1">The sequence shown here is derived from an EMBL/GenBank/DDBJ whole genome shotgun (WGS) entry which is preliminary data.</text>
</comment>
<dbReference type="EMBL" id="BAABCX010000003">
    <property type="protein sequence ID" value="GAA3544471.1"/>
    <property type="molecule type" value="Genomic_DNA"/>
</dbReference>
<sequence length="324" mass="35839">MGLFASATMAQEAFSVKMLTAPFGTNVHAKYAAFGQALGKDHPWLRLEALETPGWVYNSIEMAKNPDLRKDTLSAISPGALFAAAQGMRPWRSPTQAEGWKALWVYYVLTGYFVTTDPDIETPEQVAASRMGLGRATQTHWSVFPRLFLEQGYGYRLNQVDSLGPSEAMRAMLDGTVDTAAVSDSFTYDFQSRSAPGAMMELESSGRNFRYISHAEHAAIDKLNNTMGSAFLKMTIPAGALPGLEAPMETYGDPATVYAHEEFPEETAYELVKFMMTNWQELQKHHSLWGLTTPNTWVAGQTVQTLHPGAVRAYREAGIHIPEE</sequence>
<proteinExistence type="predicted"/>
<dbReference type="PANTHER" id="PTHR42941:SF1">
    <property type="entry name" value="SLL1037 PROTEIN"/>
    <property type="match status" value="1"/>
</dbReference>
<dbReference type="Pfam" id="PF16868">
    <property type="entry name" value="NMT1_3"/>
    <property type="match status" value="1"/>
</dbReference>
<evidence type="ECO:0000313" key="1">
    <source>
        <dbReference type="EMBL" id="GAA3544471.1"/>
    </source>
</evidence>
<dbReference type="SUPFAM" id="SSF53850">
    <property type="entry name" value="Periplasmic binding protein-like II"/>
    <property type="match status" value="1"/>
</dbReference>
<accession>A0ABP6W2V6</accession>
<dbReference type="InterPro" id="IPR011852">
    <property type="entry name" value="TRAP_TAXI"/>
</dbReference>
<dbReference type="PANTHER" id="PTHR42941">
    <property type="entry name" value="SLL1037 PROTEIN"/>
    <property type="match status" value="1"/>
</dbReference>
<organism evidence="1 2">
    <name type="scientific">Zobellella aerophila</name>
    <dbReference type="NCBI Taxonomy" id="870480"/>
    <lineage>
        <taxon>Bacteria</taxon>
        <taxon>Pseudomonadati</taxon>
        <taxon>Pseudomonadota</taxon>
        <taxon>Gammaproteobacteria</taxon>
        <taxon>Aeromonadales</taxon>
        <taxon>Aeromonadaceae</taxon>
        <taxon>Zobellella</taxon>
    </lineage>
</organism>
<name>A0ABP6W2V6_9GAMM</name>
<dbReference type="Proteomes" id="UP001500795">
    <property type="component" value="Unassembled WGS sequence"/>
</dbReference>
<evidence type="ECO:0000313" key="2">
    <source>
        <dbReference type="Proteomes" id="UP001500795"/>
    </source>
</evidence>
<gene>
    <name evidence="1" type="ORF">GCM10022394_25630</name>
</gene>
<reference evidence="2" key="1">
    <citation type="journal article" date="2019" name="Int. J. Syst. Evol. Microbiol.">
        <title>The Global Catalogue of Microorganisms (GCM) 10K type strain sequencing project: providing services to taxonomists for standard genome sequencing and annotation.</title>
        <authorList>
            <consortium name="The Broad Institute Genomics Platform"/>
            <consortium name="The Broad Institute Genome Sequencing Center for Infectious Disease"/>
            <person name="Wu L."/>
            <person name="Ma J."/>
        </authorList>
    </citation>
    <scope>NUCLEOTIDE SEQUENCE [LARGE SCALE GENOMIC DNA]</scope>
    <source>
        <strain evidence="2">JCM 17110</strain>
    </source>
</reference>